<dbReference type="AlphaFoldDB" id="A0A6M3MB74"/>
<sequence length="236" mass="26872">MAMNKTNIEWTHMPGRVGYTWNPVAGCRHGCEFCYARRMVEHGRLKGSPAYPHGFEPTFHEERLVQPYGARKPAFIFTVSMGDLFGASVPDEWIEKVLQVIRENPQHIFALLTKNAGRLRKVDRAIGFPPNAWCGVTVNTLDDVYKLEILRDLSPEVRFVSLEPMQDRFYMNHLLGLSWVIAGAQTGPMAPPVNRDEFKRLATMLGKWDVPTFLKANTGLEGPREWPGTPRQMEAF</sequence>
<name>A0A6M3MB74_9ZZZZ</name>
<dbReference type="InterPro" id="IPR011101">
    <property type="entry name" value="DUF5131"/>
</dbReference>
<dbReference type="CDD" id="cd01335">
    <property type="entry name" value="Radical_SAM"/>
    <property type="match status" value="1"/>
</dbReference>
<reference evidence="2" key="1">
    <citation type="submission" date="2020-03" db="EMBL/GenBank/DDBJ databases">
        <title>The deep terrestrial virosphere.</title>
        <authorList>
            <person name="Holmfeldt K."/>
            <person name="Nilsson E."/>
            <person name="Simone D."/>
            <person name="Lopez-Fernandez M."/>
            <person name="Wu X."/>
            <person name="de Brujin I."/>
            <person name="Lundin D."/>
            <person name="Andersson A."/>
            <person name="Bertilsson S."/>
            <person name="Dopson M."/>
        </authorList>
    </citation>
    <scope>NUCLEOTIDE SEQUENCE</scope>
    <source>
        <strain evidence="1">MM171A00145</strain>
        <strain evidence="2">MM171B01529</strain>
    </source>
</reference>
<accession>A0A6M3MB74</accession>
<dbReference type="EMBL" id="MT143754">
    <property type="protein sequence ID" value="QJB02052.1"/>
    <property type="molecule type" value="Genomic_DNA"/>
</dbReference>
<protein>
    <recommendedName>
        <fullName evidence="3">Radical SAM superfamily protein</fullName>
    </recommendedName>
</protein>
<evidence type="ECO:0008006" key="3">
    <source>
        <dbReference type="Google" id="ProtNLM"/>
    </source>
</evidence>
<organism evidence="2">
    <name type="scientific">viral metagenome</name>
    <dbReference type="NCBI Taxonomy" id="1070528"/>
    <lineage>
        <taxon>unclassified sequences</taxon>
        <taxon>metagenomes</taxon>
        <taxon>organismal metagenomes</taxon>
    </lineage>
</organism>
<evidence type="ECO:0000313" key="1">
    <source>
        <dbReference type="EMBL" id="QJB01076.1"/>
    </source>
</evidence>
<gene>
    <name evidence="1" type="ORF">MM171A00145_0013</name>
    <name evidence="2" type="ORF">MM171B01529_0012</name>
</gene>
<dbReference type="EMBL" id="MT143705">
    <property type="protein sequence ID" value="QJB01076.1"/>
    <property type="molecule type" value="Genomic_DNA"/>
</dbReference>
<proteinExistence type="predicted"/>
<dbReference type="Pfam" id="PF07505">
    <property type="entry name" value="DUF5131"/>
    <property type="match status" value="1"/>
</dbReference>
<evidence type="ECO:0000313" key="2">
    <source>
        <dbReference type="EMBL" id="QJB02052.1"/>
    </source>
</evidence>